<evidence type="ECO:0000256" key="1">
    <source>
        <dbReference type="SAM" id="Coils"/>
    </source>
</evidence>
<feature type="transmembrane region" description="Helical" evidence="2">
    <location>
        <begin position="56"/>
        <end position="75"/>
    </location>
</feature>
<dbReference type="EMBL" id="FPHM01000243">
    <property type="protein sequence ID" value="SFV71415.1"/>
    <property type="molecule type" value="Genomic_DNA"/>
</dbReference>
<keyword evidence="2" id="KW-0812">Transmembrane</keyword>
<evidence type="ECO:0000256" key="2">
    <source>
        <dbReference type="SAM" id="Phobius"/>
    </source>
</evidence>
<protein>
    <submittedName>
        <fullName evidence="3">Uncharacterized protein</fullName>
    </submittedName>
</protein>
<keyword evidence="2" id="KW-1133">Transmembrane helix</keyword>
<organism evidence="3">
    <name type="scientific">hydrothermal vent metagenome</name>
    <dbReference type="NCBI Taxonomy" id="652676"/>
    <lineage>
        <taxon>unclassified sequences</taxon>
        <taxon>metagenomes</taxon>
        <taxon>ecological metagenomes</taxon>
    </lineage>
</organism>
<accession>A0A1W1D0B7</accession>
<reference evidence="3" key="1">
    <citation type="submission" date="2016-10" db="EMBL/GenBank/DDBJ databases">
        <authorList>
            <person name="de Groot N.N."/>
        </authorList>
    </citation>
    <scope>NUCLEOTIDE SEQUENCE</scope>
</reference>
<evidence type="ECO:0000313" key="3">
    <source>
        <dbReference type="EMBL" id="SFV71415.1"/>
    </source>
</evidence>
<dbReference type="AlphaFoldDB" id="A0A1W1D0B7"/>
<sequence length="205" mass="24238">MEMNNHGLSSYQKITKKEYQQAKNDAFDELNFQELYKWTNFNIENKEFLPSIVNKVAYPFAFLLFFIMFIEIYHLNKVEKKLEQLENIYSEAKSKNDDIREKINRENEKEQKWIDFVHRELPYTDPLTTFTTISKAFSSKEFVFKSFSIVGSRVKMNMITKEDFIVGLTILNKIDGLKNVALKQTNKKRQTVSYEATIKAKGLEL</sequence>
<gene>
    <name evidence="3" type="ORF">MNB_SV-13-1308</name>
</gene>
<proteinExistence type="predicted"/>
<keyword evidence="1" id="KW-0175">Coiled coil</keyword>
<name>A0A1W1D0B7_9ZZZZ</name>
<keyword evidence="2" id="KW-0472">Membrane</keyword>
<feature type="coiled-coil region" evidence="1">
    <location>
        <begin position="75"/>
        <end position="109"/>
    </location>
</feature>